<dbReference type="Pfam" id="PF00664">
    <property type="entry name" value="ABC_membrane"/>
    <property type="match status" value="1"/>
</dbReference>
<evidence type="ECO:0000256" key="5">
    <source>
        <dbReference type="ARBA" id="ARBA00022989"/>
    </source>
</evidence>
<evidence type="ECO:0000313" key="10">
    <source>
        <dbReference type="EMBL" id="MBP2293279.1"/>
    </source>
</evidence>
<dbReference type="PROSITE" id="PS50929">
    <property type="entry name" value="ABC_TM1F"/>
    <property type="match status" value="1"/>
</dbReference>
<dbReference type="SUPFAM" id="SSF90123">
    <property type="entry name" value="ABC transporter transmembrane region"/>
    <property type="match status" value="1"/>
</dbReference>
<reference evidence="10 11" key="1">
    <citation type="submission" date="2021-03" db="EMBL/GenBank/DDBJ databases">
        <title>Genomic Encyclopedia of Type Strains, Phase III (KMG-III): the genomes of soil and plant-associated and newly described type strains.</title>
        <authorList>
            <person name="Whitman W."/>
        </authorList>
    </citation>
    <scope>NUCLEOTIDE SEQUENCE [LARGE SCALE GENOMIC DNA]</scope>
    <source>
        <strain evidence="10 11">IMMIB AFH-6</strain>
    </source>
</reference>
<dbReference type="InterPro" id="IPR003439">
    <property type="entry name" value="ABC_transporter-like_ATP-bd"/>
</dbReference>
<dbReference type="Gene3D" id="1.20.1560.10">
    <property type="entry name" value="ABC transporter type 1, transmembrane domain"/>
    <property type="match status" value="1"/>
</dbReference>
<dbReference type="NCBIfam" id="TIGR01842">
    <property type="entry name" value="type_I_sec_PrtD"/>
    <property type="match status" value="1"/>
</dbReference>
<dbReference type="Gene3D" id="3.40.50.300">
    <property type="entry name" value="P-loop containing nucleotide triphosphate hydrolases"/>
    <property type="match status" value="1"/>
</dbReference>
<feature type="transmembrane region" description="Helical" evidence="7">
    <location>
        <begin position="235"/>
        <end position="253"/>
    </location>
</feature>
<gene>
    <name evidence="10" type="ORF">J2851_003062</name>
</gene>
<dbReference type="Proteomes" id="UP000781958">
    <property type="component" value="Unassembled WGS sequence"/>
</dbReference>
<keyword evidence="11" id="KW-1185">Reference proteome</keyword>
<evidence type="ECO:0000256" key="6">
    <source>
        <dbReference type="ARBA" id="ARBA00023136"/>
    </source>
</evidence>
<protein>
    <submittedName>
        <fullName evidence="10">PrtD family type I secretion system ABC transporter</fullName>
    </submittedName>
</protein>
<dbReference type="InterPro" id="IPR027417">
    <property type="entry name" value="P-loop_NTPase"/>
</dbReference>
<dbReference type="RefSeq" id="WP_246500669.1">
    <property type="nucleotide sequence ID" value="NZ_JAGINP010000010.1"/>
</dbReference>
<keyword evidence="3" id="KW-0547">Nucleotide-binding</keyword>
<dbReference type="SMART" id="SM00382">
    <property type="entry name" value="AAA"/>
    <property type="match status" value="1"/>
</dbReference>
<accession>A0ABS4SL36</accession>
<dbReference type="PANTHER" id="PTHR24221:SF647">
    <property type="entry name" value="BLL6336 PROTEIN"/>
    <property type="match status" value="1"/>
</dbReference>
<evidence type="ECO:0000259" key="8">
    <source>
        <dbReference type="PROSITE" id="PS50893"/>
    </source>
</evidence>
<dbReference type="EMBL" id="JAGINP010000010">
    <property type="protein sequence ID" value="MBP2293279.1"/>
    <property type="molecule type" value="Genomic_DNA"/>
</dbReference>
<feature type="domain" description="ABC transmembrane type-1" evidence="9">
    <location>
        <begin position="12"/>
        <end position="288"/>
    </location>
</feature>
<dbReference type="PANTHER" id="PTHR24221">
    <property type="entry name" value="ATP-BINDING CASSETTE SUB-FAMILY B"/>
    <property type="match status" value="1"/>
</dbReference>
<evidence type="ECO:0000256" key="3">
    <source>
        <dbReference type="ARBA" id="ARBA00022741"/>
    </source>
</evidence>
<dbReference type="InterPro" id="IPR011527">
    <property type="entry name" value="ABC1_TM_dom"/>
</dbReference>
<keyword evidence="2 7" id="KW-0812">Transmembrane</keyword>
<feature type="domain" description="ABC transporter" evidence="8">
    <location>
        <begin position="319"/>
        <end position="554"/>
    </location>
</feature>
<dbReference type="Pfam" id="PF00005">
    <property type="entry name" value="ABC_tran"/>
    <property type="match status" value="1"/>
</dbReference>
<evidence type="ECO:0000313" key="11">
    <source>
        <dbReference type="Proteomes" id="UP000781958"/>
    </source>
</evidence>
<comment type="caution">
    <text evidence="10">The sequence shown here is derived from an EMBL/GenBank/DDBJ whole genome shotgun (WGS) entry which is preliminary data.</text>
</comment>
<keyword evidence="6 7" id="KW-0472">Membrane</keyword>
<dbReference type="InterPro" id="IPR010128">
    <property type="entry name" value="ATPase_T1SS_PrtD-like"/>
</dbReference>
<dbReference type="SUPFAM" id="SSF52540">
    <property type="entry name" value="P-loop containing nucleoside triphosphate hydrolases"/>
    <property type="match status" value="1"/>
</dbReference>
<evidence type="ECO:0000259" key="9">
    <source>
        <dbReference type="PROSITE" id="PS50929"/>
    </source>
</evidence>
<keyword evidence="4" id="KW-0067">ATP-binding</keyword>
<feature type="transmembrane region" description="Helical" evidence="7">
    <location>
        <begin position="117"/>
        <end position="137"/>
    </location>
</feature>
<proteinExistence type="predicted"/>
<comment type="subcellular location">
    <subcellularLocation>
        <location evidence="1">Cell membrane</location>
        <topology evidence="1">Multi-pass membrane protein</topology>
    </subcellularLocation>
</comment>
<name>A0ABS4SL36_9PROT</name>
<keyword evidence="5 7" id="KW-1133">Transmembrane helix</keyword>
<evidence type="ECO:0000256" key="7">
    <source>
        <dbReference type="SAM" id="Phobius"/>
    </source>
</evidence>
<evidence type="ECO:0000256" key="2">
    <source>
        <dbReference type="ARBA" id="ARBA00022692"/>
    </source>
</evidence>
<dbReference type="PROSITE" id="PS50893">
    <property type="entry name" value="ABC_TRANSPORTER_2"/>
    <property type="match status" value="1"/>
</dbReference>
<feature type="transmembrane region" description="Helical" evidence="7">
    <location>
        <begin position="49"/>
        <end position="68"/>
    </location>
</feature>
<evidence type="ECO:0000256" key="1">
    <source>
        <dbReference type="ARBA" id="ARBA00004651"/>
    </source>
</evidence>
<dbReference type="InterPro" id="IPR003593">
    <property type="entry name" value="AAA+_ATPase"/>
</dbReference>
<feature type="transmembrane region" description="Helical" evidence="7">
    <location>
        <begin position="143"/>
        <end position="162"/>
    </location>
</feature>
<dbReference type="InterPro" id="IPR036640">
    <property type="entry name" value="ABC1_TM_sf"/>
</dbReference>
<sequence length="556" mass="58418">MSPLAPARRCLIAAAGFSAAINVLALTLPLYSMQVYDRVLSSGSLETLLYLTLIALAALAFLSWLEVLRARLLLRVATWVERRFAPDCVRHALSMPGGRAGADLQPLRELAVLRQTIGSPVVTALIDVPWVPVYLVALFLLHPLLGLVAGGGAAVLFGIALAGEMLTRRTVAASAAEGAAAQHFVEAAVRAREEVACMGMAPAVLDRWEAGNGAALDHGERASAQFATAYSLTRWVRLVVQVMIMATGTYLVVDHSISGGALFASATLLGRALAPVEQVIGAWRTLVSAHTAWRRVAAHLARPTAPRAVSGLPAPQGHLSVSGLAASPVPAARPLLKNVSFSLEPGTVLVVVGASGAGKTTLARSLVGVLPVQSGAVRLDGVDVAGWDRSEVGRHVGYLPQDNQLIETSVRGFIARMEDAPLDRVVEAAGMAGIHDMILRLPHGYETRLGTGGFLPSAGQRQRLALARAVFGEPRFIVLDEADAHLDGPGEMALQKAIAALKARGATVIATSHRPNLLRVADRVLVLRDGTVARFGPRDEVLAALGQTRPAVSTAA</sequence>
<dbReference type="InterPro" id="IPR039421">
    <property type="entry name" value="Type_1_exporter"/>
</dbReference>
<evidence type="ECO:0000256" key="4">
    <source>
        <dbReference type="ARBA" id="ARBA00022840"/>
    </source>
</evidence>
<organism evidence="10 11">
    <name type="scientific">Azospirillum rugosum</name>
    <dbReference type="NCBI Taxonomy" id="416170"/>
    <lineage>
        <taxon>Bacteria</taxon>
        <taxon>Pseudomonadati</taxon>
        <taxon>Pseudomonadota</taxon>
        <taxon>Alphaproteobacteria</taxon>
        <taxon>Rhodospirillales</taxon>
        <taxon>Azospirillaceae</taxon>
        <taxon>Azospirillum</taxon>
    </lineage>
</organism>